<organism evidence="2 3">
    <name type="scientific">Salisediminibacterium halotolerans</name>
    <dbReference type="NCBI Taxonomy" id="517425"/>
    <lineage>
        <taxon>Bacteria</taxon>
        <taxon>Bacillati</taxon>
        <taxon>Bacillota</taxon>
        <taxon>Bacilli</taxon>
        <taxon>Bacillales</taxon>
        <taxon>Bacillaceae</taxon>
        <taxon>Salisediminibacterium</taxon>
    </lineage>
</organism>
<keyword evidence="3" id="KW-1185">Reference proteome</keyword>
<keyword evidence="1" id="KW-0812">Transmembrane</keyword>
<gene>
    <name evidence="2" type="ORF">SAMN05444126_1024</name>
</gene>
<dbReference type="AlphaFoldDB" id="A0A1H9PR01"/>
<dbReference type="RefSeq" id="WP_093071685.1">
    <property type="nucleotide sequence ID" value="NZ_BJVE01000068.1"/>
</dbReference>
<keyword evidence="1" id="KW-0472">Membrane</keyword>
<dbReference type="Pfam" id="PF17259">
    <property type="entry name" value="DUF5325"/>
    <property type="match status" value="1"/>
</dbReference>
<feature type="transmembrane region" description="Helical" evidence="1">
    <location>
        <begin position="7"/>
        <end position="25"/>
    </location>
</feature>
<dbReference type="EMBL" id="FOGV01000002">
    <property type="protein sequence ID" value="SER50624.1"/>
    <property type="molecule type" value="Genomic_DNA"/>
</dbReference>
<evidence type="ECO:0000313" key="3">
    <source>
        <dbReference type="Proteomes" id="UP000199318"/>
    </source>
</evidence>
<protein>
    <submittedName>
        <fullName evidence="2">PEP-CTERM protein-sorting domain-containing protein</fullName>
    </submittedName>
</protein>
<dbReference type="Proteomes" id="UP000199318">
    <property type="component" value="Unassembled WGS sequence"/>
</dbReference>
<sequence>MDRFDLISFIYAILGTAGMVGIGISLAQLSLTIFTVSFLLTLGAFFFGFRRKNKRYPSPSHTS</sequence>
<dbReference type="InterPro" id="IPR035211">
    <property type="entry name" value="DUF5325"/>
</dbReference>
<proteinExistence type="predicted"/>
<keyword evidence="1" id="KW-1133">Transmembrane helix</keyword>
<reference evidence="3" key="1">
    <citation type="submission" date="2016-10" db="EMBL/GenBank/DDBJ databases">
        <authorList>
            <person name="de Groot N.N."/>
        </authorList>
    </citation>
    <scope>NUCLEOTIDE SEQUENCE [LARGE SCALE GENOMIC DNA]</scope>
    <source>
        <strain evidence="3">10nlg</strain>
    </source>
</reference>
<dbReference type="OrthoDB" id="2974762at2"/>
<feature type="transmembrane region" description="Helical" evidence="1">
    <location>
        <begin position="31"/>
        <end position="49"/>
    </location>
</feature>
<evidence type="ECO:0000256" key="1">
    <source>
        <dbReference type="SAM" id="Phobius"/>
    </source>
</evidence>
<accession>A0A1H9PR01</accession>
<comment type="caution">
    <text evidence="2">The sequence shown here is derived from an EMBL/GenBank/DDBJ whole genome shotgun (WGS) entry which is preliminary data.</text>
</comment>
<name>A0A1H9PR01_9BACI</name>
<evidence type="ECO:0000313" key="2">
    <source>
        <dbReference type="EMBL" id="SER50624.1"/>
    </source>
</evidence>